<keyword evidence="7" id="KW-1185">Reference proteome</keyword>
<dbReference type="RefSeq" id="WP_379910798.1">
    <property type="nucleotide sequence ID" value="NZ_JBHSWE010000001.1"/>
</dbReference>
<keyword evidence="4" id="KW-1133">Transmembrane helix</keyword>
<dbReference type="CDD" id="cd01949">
    <property type="entry name" value="GGDEF"/>
    <property type="match status" value="1"/>
</dbReference>
<dbReference type="EC" id="2.7.7.65" evidence="1"/>
<dbReference type="SMART" id="SM00267">
    <property type="entry name" value="GGDEF"/>
    <property type="match status" value="1"/>
</dbReference>
<dbReference type="EMBL" id="JBHSWE010000001">
    <property type="protein sequence ID" value="MFC6672354.1"/>
    <property type="molecule type" value="Genomic_DNA"/>
</dbReference>
<keyword evidence="4" id="KW-0812">Transmembrane</keyword>
<dbReference type="Proteomes" id="UP001596422">
    <property type="component" value="Unassembled WGS sequence"/>
</dbReference>
<feature type="domain" description="GGDEF" evidence="5">
    <location>
        <begin position="258"/>
        <end position="410"/>
    </location>
</feature>
<dbReference type="InterPro" id="IPR043128">
    <property type="entry name" value="Rev_trsase/Diguanyl_cyclase"/>
</dbReference>
<dbReference type="PANTHER" id="PTHR45138">
    <property type="entry name" value="REGULATORY COMPONENTS OF SENSORY TRANSDUCTION SYSTEM"/>
    <property type="match status" value="1"/>
</dbReference>
<accession>A0ABW2A4Q2</accession>
<dbReference type="NCBIfam" id="TIGR00254">
    <property type="entry name" value="GGDEF"/>
    <property type="match status" value="1"/>
</dbReference>
<evidence type="ECO:0000256" key="4">
    <source>
        <dbReference type="SAM" id="Phobius"/>
    </source>
</evidence>
<evidence type="ECO:0000256" key="3">
    <source>
        <dbReference type="SAM" id="MobiDB-lite"/>
    </source>
</evidence>
<evidence type="ECO:0000256" key="2">
    <source>
        <dbReference type="ARBA" id="ARBA00034247"/>
    </source>
</evidence>
<keyword evidence="6" id="KW-0808">Transferase</keyword>
<dbReference type="PANTHER" id="PTHR45138:SF9">
    <property type="entry name" value="DIGUANYLATE CYCLASE DGCM-RELATED"/>
    <property type="match status" value="1"/>
</dbReference>
<organism evidence="6 7">
    <name type="scientific">Marinobacterium aestuariivivens</name>
    <dbReference type="NCBI Taxonomy" id="1698799"/>
    <lineage>
        <taxon>Bacteria</taxon>
        <taxon>Pseudomonadati</taxon>
        <taxon>Pseudomonadota</taxon>
        <taxon>Gammaproteobacteria</taxon>
        <taxon>Oceanospirillales</taxon>
        <taxon>Oceanospirillaceae</taxon>
        <taxon>Marinobacterium</taxon>
    </lineage>
</organism>
<keyword evidence="4" id="KW-0472">Membrane</keyword>
<name>A0ABW2A4Q2_9GAMM</name>
<gene>
    <name evidence="6" type="ORF">ACFQDL_21490</name>
</gene>
<evidence type="ECO:0000313" key="7">
    <source>
        <dbReference type="Proteomes" id="UP001596422"/>
    </source>
</evidence>
<evidence type="ECO:0000256" key="1">
    <source>
        <dbReference type="ARBA" id="ARBA00012528"/>
    </source>
</evidence>
<evidence type="ECO:0000313" key="6">
    <source>
        <dbReference type="EMBL" id="MFC6672354.1"/>
    </source>
</evidence>
<dbReference type="InterPro" id="IPR050469">
    <property type="entry name" value="Diguanylate_Cyclase"/>
</dbReference>
<feature type="transmembrane region" description="Helical" evidence="4">
    <location>
        <begin position="119"/>
        <end position="136"/>
    </location>
</feature>
<feature type="transmembrane region" description="Helical" evidence="4">
    <location>
        <begin position="88"/>
        <end position="107"/>
    </location>
</feature>
<keyword evidence="6" id="KW-0548">Nucleotidyltransferase</keyword>
<dbReference type="InterPro" id="IPR029787">
    <property type="entry name" value="Nucleotide_cyclase"/>
</dbReference>
<reference evidence="7" key="1">
    <citation type="journal article" date="2019" name="Int. J. Syst. Evol. Microbiol.">
        <title>The Global Catalogue of Microorganisms (GCM) 10K type strain sequencing project: providing services to taxonomists for standard genome sequencing and annotation.</title>
        <authorList>
            <consortium name="The Broad Institute Genomics Platform"/>
            <consortium name="The Broad Institute Genome Sequencing Center for Infectious Disease"/>
            <person name="Wu L."/>
            <person name="Ma J."/>
        </authorList>
    </citation>
    <scope>NUCLEOTIDE SEQUENCE [LARGE SCALE GENOMIC DNA]</scope>
    <source>
        <strain evidence="7">NBRC 111756</strain>
    </source>
</reference>
<feature type="transmembrane region" description="Helical" evidence="4">
    <location>
        <begin position="60"/>
        <end position="82"/>
    </location>
</feature>
<comment type="catalytic activity">
    <reaction evidence="2">
        <text>2 GTP = 3',3'-c-di-GMP + 2 diphosphate</text>
        <dbReference type="Rhea" id="RHEA:24898"/>
        <dbReference type="ChEBI" id="CHEBI:33019"/>
        <dbReference type="ChEBI" id="CHEBI:37565"/>
        <dbReference type="ChEBI" id="CHEBI:58805"/>
        <dbReference type="EC" id="2.7.7.65"/>
    </reaction>
</comment>
<protein>
    <recommendedName>
        <fullName evidence="1">diguanylate cyclase</fullName>
        <ecNumber evidence="1">2.7.7.65</ecNumber>
    </recommendedName>
</protein>
<evidence type="ECO:0000259" key="5">
    <source>
        <dbReference type="PROSITE" id="PS50887"/>
    </source>
</evidence>
<comment type="caution">
    <text evidence="6">The sequence shown here is derived from an EMBL/GenBank/DDBJ whole genome shotgun (WGS) entry which is preliminary data.</text>
</comment>
<dbReference type="Gene3D" id="3.30.70.270">
    <property type="match status" value="1"/>
</dbReference>
<dbReference type="PROSITE" id="PS50887">
    <property type="entry name" value="GGDEF"/>
    <property type="match status" value="1"/>
</dbReference>
<dbReference type="GO" id="GO:0052621">
    <property type="term" value="F:diguanylate cyclase activity"/>
    <property type="evidence" value="ECO:0007669"/>
    <property type="project" value="UniProtKB-EC"/>
</dbReference>
<dbReference type="SUPFAM" id="SSF55073">
    <property type="entry name" value="Nucleotide cyclase"/>
    <property type="match status" value="1"/>
</dbReference>
<feature type="transmembrane region" description="Helical" evidence="4">
    <location>
        <begin position="32"/>
        <end position="53"/>
    </location>
</feature>
<feature type="region of interest" description="Disordered" evidence="3">
    <location>
        <begin position="339"/>
        <end position="364"/>
    </location>
</feature>
<proteinExistence type="predicted"/>
<sequence>MPVELLRMLFMPLLLLAGGVLLQGSLVDLGPQLQLLLAVLPYLLGGANLLLGYLFNQSRLLLSTLNLLAAYLLIQLCLQTPLARPDNFVLFSLLTLQLPVSQLLICLAPERGLRNRRRLLPQLIPLALYPILWLLWQQQLLGPWLSRLPAAMLELQVAGHYLSEGSALLCALTLLLSATVLYFRRSRSDGALFGVLLALPALFYGFDRPQISPLLFTAMQLMLSQALILHSHQLAFVDELTGIPARRALQEQLASLGRRYTLAMMDIDHFKQFNDRYGHDAGDQVLRLVASQLRRVGGGGRVFRYGGEEFTVLFRGKGESEALPHLEQLREAIAQYPLQIRQPNRPDNAKSGRQQRRARNADKPVQVTVSIGLCERSPTCPDADAVMQQADKALYAAKRAGRNRTLASQRLGRRVRHGQSDFA</sequence>
<feature type="transmembrane region" description="Helical" evidence="4">
    <location>
        <begin position="165"/>
        <end position="183"/>
    </location>
</feature>
<dbReference type="Pfam" id="PF00990">
    <property type="entry name" value="GGDEF"/>
    <property type="match status" value="2"/>
</dbReference>
<dbReference type="InterPro" id="IPR000160">
    <property type="entry name" value="GGDEF_dom"/>
</dbReference>
<feature type="transmembrane region" description="Helical" evidence="4">
    <location>
        <begin position="190"/>
        <end position="206"/>
    </location>
</feature>